<protein>
    <submittedName>
        <fullName evidence="2">Uncharacterized protein</fullName>
    </submittedName>
</protein>
<evidence type="ECO:0000313" key="2">
    <source>
        <dbReference type="EMBL" id="KAG6375988.1"/>
    </source>
</evidence>
<feature type="compositionally biased region" description="Polar residues" evidence="1">
    <location>
        <begin position="1"/>
        <end position="13"/>
    </location>
</feature>
<comment type="caution">
    <text evidence="2">The sequence shown here is derived from an EMBL/GenBank/DDBJ whole genome shotgun (WGS) entry which is preliminary data.</text>
</comment>
<feature type="region of interest" description="Disordered" evidence="1">
    <location>
        <begin position="1"/>
        <end position="20"/>
    </location>
</feature>
<dbReference type="AlphaFoldDB" id="A0A8I2YS42"/>
<organism evidence="2 3">
    <name type="scientific">Boletus reticuloceps</name>
    <dbReference type="NCBI Taxonomy" id="495285"/>
    <lineage>
        <taxon>Eukaryota</taxon>
        <taxon>Fungi</taxon>
        <taxon>Dikarya</taxon>
        <taxon>Basidiomycota</taxon>
        <taxon>Agaricomycotina</taxon>
        <taxon>Agaricomycetes</taxon>
        <taxon>Agaricomycetidae</taxon>
        <taxon>Boletales</taxon>
        <taxon>Boletineae</taxon>
        <taxon>Boletaceae</taxon>
        <taxon>Boletoideae</taxon>
        <taxon>Boletus</taxon>
    </lineage>
</organism>
<dbReference type="OrthoDB" id="2687592at2759"/>
<reference evidence="2" key="1">
    <citation type="submission" date="2021-03" db="EMBL/GenBank/DDBJ databases">
        <title>Evolutionary innovations through gain and loss of genes in the ectomycorrhizal Boletales.</title>
        <authorList>
            <person name="Wu G."/>
            <person name="Miyauchi S."/>
            <person name="Morin E."/>
            <person name="Yang Z.-L."/>
            <person name="Xu J."/>
            <person name="Martin F.M."/>
        </authorList>
    </citation>
    <scope>NUCLEOTIDE SEQUENCE</scope>
    <source>
        <strain evidence="2">BR01</strain>
    </source>
</reference>
<gene>
    <name evidence="2" type="ORF">JVT61DRAFT_2866</name>
</gene>
<dbReference type="Proteomes" id="UP000683000">
    <property type="component" value="Unassembled WGS sequence"/>
</dbReference>
<accession>A0A8I2YS42</accession>
<proteinExistence type="predicted"/>
<sequence length="150" mass="16849">MKPQQPYNLSNPSKPLPWQLGGVSHSSYPWETNPKDPKTRYLTHTLKKLPNSHKTNKMICSSPNLKCLEDYFLILLGEPITLNQLSLALFHITQLPKIMKTLIGPIRAVAYLLEEASAGEITESISNHIITTLAPQLGETHMATENLTKY</sequence>
<name>A0A8I2YS42_9AGAM</name>
<dbReference type="EMBL" id="JAGFBS010000013">
    <property type="protein sequence ID" value="KAG6375988.1"/>
    <property type="molecule type" value="Genomic_DNA"/>
</dbReference>
<evidence type="ECO:0000313" key="3">
    <source>
        <dbReference type="Proteomes" id="UP000683000"/>
    </source>
</evidence>
<evidence type="ECO:0000256" key="1">
    <source>
        <dbReference type="SAM" id="MobiDB-lite"/>
    </source>
</evidence>
<keyword evidence="3" id="KW-1185">Reference proteome</keyword>